<reference evidence="1" key="1">
    <citation type="submission" date="2021-01" db="EMBL/GenBank/DDBJ databases">
        <authorList>
            <person name="Kaushik A."/>
        </authorList>
    </citation>
    <scope>NUCLEOTIDE SEQUENCE</scope>
    <source>
        <strain evidence="1">AG4-R118</strain>
        <strain evidence="2">AG4-RS23</strain>
    </source>
</reference>
<dbReference type="EMBL" id="CAJMWX010001384">
    <property type="protein sequence ID" value="CAE6485977.1"/>
    <property type="molecule type" value="Genomic_DNA"/>
</dbReference>
<evidence type="ECO:0000313" key="3">
    <source>
        <dbReference type="Proteomes" id="UP000663888"/>
    </source>
</evidence>
<name>A0A8H3H6E8_9AGAM</name>
<dbReference type="Gene3D" id="3.80.10.10">
    <property type="entry name" value="Ribonuclease Inhibitor"/>
    <property type="match status" value="1"/>
</dbReference>
<dbReference type="EMBL" id="CAJMWY010004360">
    <property type="protein sequence ID" value="CAE6528969.1"/>
    <property type="molecule type" value="Genomic_DNA"/>
</dbReference>
<dbReference type="AlphaFoldDB" id="A0A8H3H6E8"/>
<proteinExistence type="predicted"/>
<accession>A0A8H3H6E8</accession>
<dbReference type="Proteomes" id="UP000663888">
    <property type="component" value="Unassembled WGS sequence"/>
</dbReference>
<sequence>MVQPFGIPEILCLICQQARRSDLARLLATSHLFFDCAMPLVWRCLPGSAPIILMKLIPDANNYLKNNSDDTLAESLKPLDAQLLLRFNLYAPHVKKLIRHRRNRQSNVIWALSSEDVIHDPASCLAVYLSPTLVAIENIHLRDAYSCLGSQGFCELVSSIARQCPYIHSFELGNMGYRTEAGFNLASKLANSLKQLYYLRKLKLGKVVLEPEVLTALSTLPNLESLAIEEMSSSEIKPLDASFSTNGFPALRHLGINPIYSLTLVTQVWNVTALVQQLTSVSLPLQRLWLSGEINHSYEAHWDSEHFARAFPSMEYLRIEGYHLTFKDLAFIAKHMSRLRRLSARVKMNSNWPSGDGLSSFVLTPSSSCLCFHLQIVDPNTFLEMHSGLTIKEIEAIAAGLHALWPEGIICESYRRPDKGGDLRYTDRINAALGQLREVDGQSNQTELMLQNSACKRIPPWVE</sequence>
<comment type="caution">
    <text evidence="1">The sequence shown here is derived from an EMBL/GenBank/DDBJ whole genome shotgun (WGS) entry which is preliminary data.</text>
</comment>
<dbReference type="Proteomes" id="UP000663861">
    <property type="component" value="Unassembled WGS sequence"/>
</dbReference>
<evidence type="ECO:0000313" key="1">
    <source>
        <dbReference type="EMBL" id="CAE6485977.1"/>
    </source>
</evidence>
<dbReference type="InterPro" id="IPR032675">
    <property type="entry name" value="LRR_dom_sf"/>
</dbReference>
<dbReference type="SUPFAM" id="SSF52047">
    <property type="entry name" value="RNI-like"/>
    <property type="match status" value="1"/>
</dbReference>
<evidence type="ECO:0000313" key="2">
    <source>
        <dbReference type="EMBL" id="CAE6528969.1"/>
    </source>
</evidence>
<gene>
    <name evidence="1" type="ORF">RDB_LOCUS131688</name>
    <name evidence="2" type="ORF">RDB_LOCUS170382</name>
</gene>
<evidence type="ECO:0008006" key="4">
    <source>
        <dbReference type="Google" id="ProtNLM"/>
    </source>
</evidence>
<organism evidence="1 3">
    <name type="scientific">Rhizoctonia solani</name>
    <dbReference type="NCBI Taxonomy" id="456999"/>
    <lineage>
        <taxon>Eukaryota</taxon>
        <taxon>Fungi</taxon>
        <taxon>Dikarya</taxon>
        <taxon>Basidiomycota</taxon>
        <taxon>Agaricomycotina</taxon>
        <taxon>Agaricomycetes</taxon>
        <taxon>Cantharellales</taxon>
        <taxon>Ceratobasidiaceae</taxon>
        <taxon>Rhizoctonia</taxon>
    </lineage>
</organism>
<protein>
    <recommendedName>
        <fullName evidence="4">F-box domain-containing protein</fullName>
    </recommendedName>
</protein>